<keyword evidence="2 5" id="KW-0227">DNA damage</keyword>
<dbReference type="NCBIfam" id="NF002003">
    <property type="entry name" value="PRK00802.1-3"/>
    <property type="match status" value="1"/>
</dbReference>
<dbReference type="GO" id="GO:0006284">
    <property type="term" value="P:base-excision repair"/>
    <property type="evidence" value="ECO:0007669"/>
    <property type="project" value="InterPro"/>
</dbReference>
<dbReference type="SUPFAM" id="SSF50486">
    <property type="entry name" value="FMT C-terminal domain-like"/>
    <property type="match status" value="1"/>
</dbReference>
<proteinExistence type="inferred from homology"/>
<dbReference type="PANTHER" id="PTHR10429">
    <property type="entry name" value="DNA-3-METHYLADENINE GLYCOSYLASE"/>
    <property type="match status" value="1"/>
</dbReference>
<accession>A0AA46YL26</accession>
<dbReference type="Gene3D" id="3.10.300.10">
    <property type="entry name" value="Methylpurine-DNA glycosylase (MPG)"/>
    <property type="match status" value="1"/>
</dbReference>
<dbReference type="InterPro" id="IPR036995">
    <property type="entry name" value="MPG_sf"/>
</dbReference>
<dbReference type="RefSeq" id="WP_271633994.1">
    <property type="nucleotide sequence ID" value="NZ_CP094970.1"/>
</dbReference>
<dbReference type="Pfam" id="PF02245">
    <property type="entry name" value="Pur_DNA_glyco"/>
    <property type="match status" value="1"/>
</dbReference>
<sequence>MSEAQVRERLTRPADEVAPDLLGWTLRHTTQDGTVAIVLTEVEAYLGEADPASHAYRGPTGRNAVMFGVAGHLYTYRSYGIHWCCNVVTGVDGRASAVLLRAGRVVEGHDLARERRGPRVAERALARGPGCLAQALGLSSEQYGADLIGDGPVRLRPGATVDSARVGTGHRVGVRLAADVPWRFWLDGEPSVSAYRRSPRAPA</sequence>
<evidence type="ECO:0000313" key="7">
    <source>
        <dbReference type="Proteomes" id="UP001164390"/>
    </source>
</evidence>
<keyword evidence="4 5" id="KW-0234">DNA repair</keyword>
<evidence type="ECO:0000256" key="5">
    <source>
        <dbReference type="HAMAP-Rule" id="MF_00527"/>
    </source>
</evidence>
<dbReference type="GO" id="GO:0003677">
    <property type="term" value="F:DNA binding"/>
    <property type="evidence" value="ECO:0007669"/>
    <property type="project" value="InterPro"/>
</dbReference>
<keyword evidence="6" id="KW-0326">Glycosidase</keyword>
<evidence type="ECO:0000256" key="4">
    <source>
        <dbReference type="ARBA" id="ARBA00023204"/>
    </source>
</evidence>
<protein>
    <recommendedName>
        <fullName evidence="5">Putative 3-methyladenine DNA glycosylase</fullName>
        <ecNumber evidence="5">3.2.2.-</ecNumber>
    </recommendedName>
</protein>
<dbReference type="PANTHER" id="PTHR10429:SF0">
    <property type="entry name" value="DNA-3-METHYLADENINE GLYCOSYLASE"/>
    <property type="match status" value="1"/>
</dbReference>
<dbReference type="EC" id="3.2.2.-" evidence="5"/>
<dbReference type="CDD" id="cd00540">
    <property type="entry name" value="AAG"/>
    <property type="match status" value="1"/>
</dbReference>
<dbReference type="NCBIfam" id="TIGR00567">
    <property type="entry name" value="3mg"/>
    <property type="match status" value="1"/>
</dbReference>
<dbReference type="InterPro" id="IPR003180">
    <property type="entry name" value="MPG"/>
</dbReference>
<dbReference type="InterPro" id="IPR011034">
    <property type="entry name" value="Formyl_transferase-like_C_sf"/>
</dbReference>
<dbReference type="KEGG" id="sgrg:L0C25_22245"/>
<comment type="similarity">
    <text evidence="1 5">Belongs to the DNA glycosylase MPG family.</text>
</comment>
<evidence type="ECO:0000256" key="2">
    <source>
        <dbReference type="ARBA" id="ARBA00022763"/>
    </source>
</evidence>
<evidence type="ECO:0000256" key="1">
    <source>
        <dbReference type="ARBA" id="ARBA00009232"/>
    </source>
</evidence>
<organism evidence="6 7">
    <name type="scientific">Solicola gregarius</name>
    <dbReference type="NCBI Taxonomy" id="2908642"/>
    <lineage>
        <taxon>Bacteria</taxon>
        <taxon>Bacillati</taxon>
        <taxon>Actinomycetota</taxon>
        <taxon>Actinomycetes</taxon>
        <taxon>Propionibacteriales</taxon>
        <taxon>Nocardioidaceae</taxon>
        <taxon>Solicola</taxon>
    </lineage>
</organism>
<dbReference type="HAMAP" id="MF_00527">
    <property type="entry name" value="3MGH"/>
    <property type="match status" value="1"/>
</dbReference>
<keyword evidence="3 5" id="KW-0378">Hydrolase</keyword>
<evidence type="ECO:0000313" key="6">
    <source>
        <dbReference type="EMBL" id="UYM05204.1"/>
    </source>
</evidence>
<dbReference type="GO" id="GO:0003905">
    <property type="term" value="F:alkylbase DNA N-glycosylase activity"/>
    <property type="evidence" value="ECO:0007669"/>
    <property type="project" value="InterPro"/>
</dbReference>
<keyword evidence="7" id="KW-1185">Reference proteome</keyword>
<reference evidence="6" key="1">
    <citation type="submission" date="2022-01" db="EMBL/GenBank/DDBJ databases">
        <title>Nocardioidaceae gen. sp. A5X3R13.</title>
        <authorList>
            <person name="Lopez Marin M.A."/>
            <person name="Uhlik O."/>
        </authorList>
    </citation>
    <scope>NUCLEOTIDE SEQUENCE</scope>
    <source>
        <strain evidence="6">A5X3R13</strain>
    </source>
</reference>
<name>A0AA46YL26_9ACTN</name>
<gene>
    <name evidence="6" type="ORF">L0C25_22245</name>
</gene>
<dbReference type="Proteomes" id="UP001164390">
    <property type="component" value="Chromosome"/>
</dbReference>
<dbReference type="EMBL" id="CP094970">
    <property type="protein sequence ID" value="UYM05204.1"/>
    <property type="molecule type" value="Genomic_DNA"/>
</dbReference>
<evidence type="ECO:0000256" key="3">
    <source>
        <dbReference type="ARBA" id="ARBA00022801"/>
    </source>
</evidence>
<dbReference type="AlphaFoldDB" id="A0AA46YL26"/>